<dbReference type="Proteomes" id="UP001292079">
    <property type="component" value="Unassembled WGS sequence"/>
</dbReference>
<dbReference type="EMBL" id="JALJAT010000007">
    <property type="protein sequence ID" value="KAK4467949.1"/>
    <property type="molecule type" value="Genomic_DNA"/>
</dbReference>
<sequence>QIDHAHSFIIMLRLDHFHQIADFPSTLFFRVVIVLQSATFFVRIQDYHGLPPFRFENHSPICVYYCQLVDSMHLNSDSKVRISSTSDNREDANVLHHPISIGHDDESIGIDNNDNENGSQNLDKWNGGACPSFLIPGSTVPYALEEPCGSSSIILSVQKKLKHIHYIDEVHHFRLLYLMYCLDRIMLFVQQNHQDGIHSYGNYLTMV</sequence>
<protein>
    <submittedName>
        <fullName evidence="1">Uncharacterized protein</fullName>
    </submittedName>
</protein>
<comment type="caution">
    <text evidence="1">The sequence shown here is derived from an EMBL/GenBank/DDBJ whole genome shotgun (WGS) entry which is preliminary data.</text>
</comment>
<feature type="non-terminal residue" evidence="1">
    <location>
        <position position="1"/>
    </location>
</feature>
<name>A0AAE2D1R5_SCHME</name>
<keyword evidence="2" id="KW-1185">Reference proteome</keyword>
<organism evidence="1 2">
    <name type="scientific">Schistosoma mekongi</name>
    <name type="common">Parasitic worm</name>
    <dbReference type="NCBI Taxonomy" id="38744"/>
    <lineage>
        <taxon>Eukaryota</taxon>
        <taxon>Metazoa</taxon>
        <taxon>Spiralia</taxon>
        <taxon>Lophotrochozoa</taxon>
        <taxon>Platyhelminthes</taxon>
        <taxon>Trematoda</taxon>
        <taxon>Digenea</taxon>
        <taxon>Strigeidida</taxon>
        <taxon>Schistosomatoidea</taxon>
        <taxon>Schistosomatidae</taxon>
        <taxon>Schistosoma</taxon>
    </lineage>
</organism>
<reference evidence="1" key="2">
    <citation type="journal article" date="2023" name="Infect Dis Poverty">
        <title>Chromosome-scale genome of the human blood fluke Schistosoma mekongi and its implications for public health.</title>
        <authorList>
            <person name="Zhou M."/>
            <person name="Xu L."/>
            <person name="Xu D."/>
            <person name="Chen W."/>
            <person name="Khan J."/>
            <person name="Hu Y."/>
            <person name="Huang H."/>
            <person name="Wei H."/>
            <person name="Zhang Y."/>
            <person name="Chusongsang P."/>
            <person name="Tanasarnprasert K."/>
            <person name="Hu X."/>
            <person name="Limpanont Y."/>
            <person name="Lv Z."/>
        </authorList>
    </citation>
    <scope>NUCLEOTIDE SEQUENCE</scope>
    <source>
        <strain evidence="1">LV_2022a</strain>
    </source>
</reference>
<gene>
    <name evidence="1" type="ORF">MN116_000213</name>
</gene>
<proteinExistence type="predicted"/>
<reference evidence="1" key="1">
    <citation type="submission" date="2022-04" db="EMBL/GenBank/DDBJ databases">
        <authorList>
            <person name="Xu L."/>
            <person name="Lv Z."/>
        </authorList>
    </citation>
    <scope>NUCLEOTIDE SEQUENCE</scope>
    <source>
        <strain evidence="1">LV_2022a</strain>
    </source>
</reference>
<dbReference type="AlphaFoldDB" id="A0AAE2D1R5"/>
<evidence type="ECO:0000313" key="2">
    <source>
        <dbReference type="Proteomes" id="UP001292079"/>
    </source>
</evidence>
<accession>A0AAE2D1R5</accession>
<evidence type="ECO:0000313" key="1">
    <source>
        <dbReference type="EMBL" id="KAK4467949.1"/>
    </source>
</evidence>